<evidence type="ECO:0000256" key="1">
    <source>
        <dbReference type="SAM" id="Phobius"/>
    </source>
</evidence>
<accession>A0ABC9IGQ9</accession>
<dbReference type="AlphaFoldDB" id="A0ABC9IGQ9"/>
<feature type="transmembrane region" description="Helical" evidence="1">
    <location>
        <begin position="16"/>
        <end position="38"/>
    </location>
</feature>
<dbReference type="EMBL" id="HG326223">
    <property type="protein sequence ID" value="CDG11896.1"/>
    <property type="molecule type" value="Genomic_DNA"/>
</dbReference>
<dbReference type="Proteomes" id="UP000018979">
    <property type="component" value="Chromosome I"/>
</dbReference>
<protein>
    <submittedName>
        <fullName evidence="2">Membrane protein</fullName>
    </submittedName>
</protein>
<reference evidence="2 3" key="1">
    <citation type="submission" date="2013-06" db="EMBL/GenBank/DDBJ databases">
        <authorList>
            <person name="Aslett M."/>
        </authorList>
    </citation>
    <scope>NUCLEOTIDE SEQUENCE [LARGE SCALE GENOMIC DNA]</scope>
    <source>
        <strain evidence="2 3">Db11</strain>
    </source>
</reference>
<sequence>MQMTEHKRLGVIEKTLLIAFAGLLVYFAATGALSLSGLDHHWPYPSR</sequence>
<name>A0ABC9IGQ9_SERMA</name>
<organism evidence="2 3">
    <name type="scientific">Serratia marcescens subsp. marcescens Db11</name>
    <dbReference type="NCBI Taxonomy" id="273526"/>
    <lineage>
        <taxon>Bacteria</taxon>
        <taxon>Pseudomonadati</taxon>
        <taxon>Pseudomonadota</taxon>
        <taxon>Gammaproteobacteria</taxon>
        <taxon>Enterobacterales</taxon>
        <taxon>Yersiniaceae</taxon>
        <taxon>Serratia</taxon>
    </lineage>
</organism>
<keyword evidence="1" id="KW-0812">Transmembrane</keyword>
<gene>
    <name evidence="2" type="ORF">SMDB11_1321</name>
</gene>
<evidence type="ECO:0000313" key="2">
    <source>
        <dbReference type="EMBL" id="CDG11896.1"/>
    </source>
</evidence>
<evidence type="ECO:0000313" key="3">
    <source>
        <dbReference type="Proteomes" id="UP000018979"/>
    </source>
</evidence>
<keyword evidence="1" id="KW-0472">Membrane</keyword>
<dbReference type="KEGG" id="smac:SMDB11_1321"/>
<reference evidence="3" key="2">
    <citation type="submission" date="2013-11" db="EMBL/GenBank/DDBJ databases">
        <title>Genome sequences of clinical and environmental isolates of Serratia marcescens.</title>
        <authorList>
            <person name="Iguchi A."/>
            <person name="Komatsu H."/>
            <person name="Nagaya Y."/>
            <person name="Ogura Y."/>
            <person name="Katsura K."/>
            <person name="Kurokawa K."/>
            <person name="Ooka T."/>
            <person name="Hattori M."/>
            <person name="Gotoh N."/>
            <person name="Thomson N."/>
            <person name="Hayashi T."/>
        </authorList>
    </citation>
    <scope>NUCLEOTIDE SEQUENCE [LARGE SCALE GENOMIC DNA]</scope>
    <source>
        <strain evidence="3">Db11</strain>
    </source>
</reference>
<proteinExistence type="predicted"/>
<keyword evidence="1" id="KW-1133">Transmembrane helix</keyword>
<reference evidence="2 3" key="3">
    <citation type="journal article" date="2014" name="Genome Biol. Evol.">
        <title>Genome evolution and plasticity of Serratia marcescens, an important multidrug-resistant nosocomial pathogen.</title>
        <authorList>
            <person name="Iguchi A."/>
            <person name="Nagaya Y."/>
            <person name="Pradel E."/>
            <person name="Ooka T."/>
            <person name="Ogura Y."/>
            <person name="Katsura K."/>
            <person name="Kurokawa K."/>
            <person name="Oshima K."/>
            <person name="Hattori M."/>
            <person name="Parkhill J."/>
            <person name="Sebaihia M."/>
            <person name="Coulthurst S.J."/>
            <person name="Gotoh N."/>
            <person name="Thomson N.R."/>
            <person name="Ewbank J.J."/>
            <person name="Hayashi T."/>
        </authorList>
    </citation>
    <scope>NUCLEOTIDE SEQUENCE [LARGE SCALE GENOMIC DNA]</scope>
    <source>
        <strain evidence="2 3">Db11</strain>
    </source>
</reference>